<dbReference type="EMBL" id="LFLK01000005">
    <property type="protein sequence ID" value="OCR90561.1"/>
    <property type="molecule type" value="Genomic_DNA"/>
</dbReference>
<protein>
    <submittedName>
        <fullName evidence="1">Uncharacterized protein</fullName>
    </submittedName>
</protein>
<dbReference type="Proteomes" id="UP000093100">
    <property type="component" value="Unassembled WGS sequence"/>
</dbReference>
<dbReference type="AlphaFoldDB" id="A0AAX0HB59"/>
<evidence type="ECO:0000313" key="1">
    <source>
        <dbReference type="EMBL" id="OCR90561.1"/>
    </source>
</evidence>
<accession>A0AAX0HB59</accession>
<sequence>MPTKKDLTVQIISEIQAILTDFNTKNNLNLAVDTIRATFHKNAYHKTHGNKLEHLKKYVKKYNMKFIKVAKFSSNYQKLKQRLSSEDLANAYILKNLTTKENERIYYINHTKENKDKATLIIYGLKQYHHEAPSKRLINDLMRVINNISSLDLCFDRDKPYNIEAIKENYTIYEPIKYHGNTIYINTLNLANILKICLYNKTIKNNLDFECYRAEATIDVPNLNAKNQSLNRYERLNITLYQSLQEYGLFLNLATKEPTISYSDTYYKRQAILKDKI</sequence>
<proteinExistence type="predicted"/>
<evidence type="ECO:0000313" key="2">
    <source>
        <dbReference type="Proteomes" id="UP000093100"/>
    </source>
</evidence>
<reference evidence="1 2" key="1">
    <citation type="journal article" date="2016" name="Genome Biol. Evol.">
        <title>Comparative Genomics of Campylobacter fetus from Reptiles and Mammals Reveals Divergent Evolution in Host-Associated Lineages.</title>
        <authorList>
            <person name="Gilbert M.J."/>
            <person name="Miller W.G."/>
            <person name="Yee E."/>
            <person name="Zomer A.L."/>
            <person name="van der Graaf-van Bloois L."/>
            <person name="Fitzgerald C."/>
            <person name="Forbes K.J."/>
            <person name="Meric G."/>
            <person name="Sheppard S.K."/>
            <person name="Wagenaar J.A."/>
            <person name="Duim B."/>
        </authorList>
    </citation>
    <scope>NUCLEOTIDE SEQUENCE [LARGE SCALE GENOMIC DNA]</scope>
    <source>
        <strain evidence="1 2">12S02225-3</strain>
    </source>
</reference>
<dbReference type="RefSeq" id="WP_065841051.1">
    <property type="nucleotide sequence ID" value="NZ_WKKL01000015.1"/>
</dbReference>
<name>A0AAX0HB59_CAMFE</name>
<gene>
    <name evidence="1" type="ORF">CFT12S02225_05865</name>
</gene>
<comment type="caution">
    <text evidence="1">The sequence shown here is derived from an EMBL/GenBank/DDBJ whole genome shotgun (WGS) entry which is preliminary data.</text>
</comment>
<organism evidence="1 2">
    <name type="scientific">Campylobacter fetus subsp. testudinum</name>
    <dbReference type="NCBI Taxonomy" id="1507806"/>
    <lineage>
        <taxon>Bacteria</taxon>
        <taxon>Pseudomonadati</taxon>
        <taxon>Campylobacterota</taxon>
        <taxon>Epsilonproteobacteria</taxon>
        <taxon>Campylobacterales</taxon>
        <taxon>Campylobacteraceae</taxon>
        <taxon>Campylobacter</taxon>
    </lineage>
</organism>